<organism evidence="1 2">
    <name type="scientific">Thalassiosira oceanica</name>
    <name type="common">Marine diatom</name>
    <dbReference type="NCBI Taxonomy" id="159749"/>
    <lineage>
        <taxon>Eukaryota</taxon>
        <taxon>Sar</taxon>
        <taxon>Stramenopiles</taxon>
        <taxon>Ochrophyta</taxon>
        <taxon>Bacillariophyta</taxon>
        <taxon>Coscinodiscophyceae</taxon>
        <taxon>Thalassiosirophycidae</taxon>
        <taxon>Thalassiosirales</taxon>
        <taxon>Thalassiosiraceae</taxon>
        <taxon>Thalassiosira</taxon>
    </lineage>
</organism>
<dbReference type="AlphaFoldDB" id="K0RHR1"/>
<sequence length="178" mass="19737">MGYRGFSSMSVGIKAIGRAYQVKEVSGSDGLLRAKTAQEAIHLGQFVEYEDGDLTDDQMRKEGILDEVSLSIPHSDVYNSTYRRVYNFLKDNAQMKSSAVDDELLSLQANSWTVISAIMDIDSERRTLPPSVIAEAIETTSTLNRLRIAKVLFLENASTSSTTDRTAVTELDDENAFQ</sequence>
<dbReference type="EMBL" id="AGNL01038219">
    <property type="protein sequence ID" value="EJK53223.1"/>
    <property type="molecule type" value="Genomic_DNA"/>
</dbReference>
<evidence type="ECO:0000313" key="2">
    <source>
        <dbReference type="Proteomes" id="UP000266841"/>
    </source>
</evidence>
<reference evidence="1 2" key="1">
    <citation type="journal article" date="2012" name="Genome Biol.">
        <title>Genome and low-iron response of an oceanic diatom adapted to chronic iron limitation.</title>
        <authorList>
            <person name="Lommer M."/>
            <person name="Specht M."/>
            <person name="Roy A.S."/>
            <person name="Kraemer L."/>
            <person name="Andreson R."/>
            <person name="Gutowska M.A."/>
            <person name="Wolf J."/>
            <person name="Bergner S.V."/>
            <person name="Schilhabel M.B."/>
            <person name="Klostermeier U.C."/>
            <person name="Beiko R.G."/>
            <person name="Rosenstiel P."/>
            <person name="Hippler M."/>
            <person name="Laroche J."/>
        </authorList>
    </citation>
    <scope>NUCLEOTIDE SEQUENCE [LARGE SCALE GENOMIC DNA]</scope>
    <source>
        <strain evidence="1 2">CCMP1005</strain>
    </source>
</reference>
<evidence type="ECO:0000313" key="1">
    <source>
        <dbReference type="EMBL" id="EJK53223.1"/>
    </source>
</evidence>
<gene>
    <name evidence="1" type="ORF">THAOC_27391</name>
</gene>
<keyword evidence="2" id="KW-1185">Reference proteome</keyword>
<dbReference type="Proteomes" id="UP000266841">
    <property type="component" value="Unassembled WGS sequence"/>
</dbReference>
<comment type="caution">
    <text evidence="1">The sequence shown here is derived from an EMBL/GenBank/DDBJ whole genome shotgun (WGS) entry which is preliminary data.</text>
</comment>
<accession>K0RHR1</accession>
<name>K0RHR1_THAOC</name>
<protein>
    <submittedName>
        <fullName evidence="1">Uncharacterized protein</fullName>
    </submittedName>
</protein>
<proteinExistence type="predicted"/>